<sequence>MSPQIWVGCDATIQPPVYPNIAKRRAVETGRQMRRLGMEVGRCRRRGGWLAIWVGGGCRGWGWRSGGAGGAVGG</sequence>
<accession>A0AAW2L6G1</accession>
<reference evidence="1" key="2">
    <citation type="journal article" date="2024" name="Plant">
        <title>Genomic evolution and insights into agronomic trait innovations of Sesamum species.</title>
        <authorList>
            <person name="Miao H."/>
            <person name="Wang L."/>
            <person name="Qu L."/>
            <person name="Liu H."/>
            <person name="Sun Y."/>
            <person name="Le M."/>
            <person name="Wang Q."/>
            <person name="Wei S."/>
            <person name="Zheng Y."/>
            <person name="Lin W."/>
            <person name="Duan Y."/>
            <person name="Cao H."/>
            <person name="Xiong S."/>
            <person name="Wang X."/>
            <person name="Wei L."/>
            <person name="Li C."/>
            <person name="Ma Q."/>
            <person name="Ju M."/>
            <person name="Zhao R."/>
            <person name="Li G."/>
            <person name="Mu C."/>
            <person name="Tian Q."/>
            <person name="Mei H."/>
            <person name="Zhang T."/>
            <person name="Gao T."/>
            <person name="Zhang H."/>
        </authorList>
    </citation>
    <scope>NUCLEOTIDE SEQUENCE</scope>
    <source>
        <strain evidence="1">G01</strain>
    </source>
</reference>
<dbReference type="EMBL" id="JACGWK010000015">
    <property type="protein sequence ID" value="KAL0314897.1"/>
    <property type="molecule type" value="Genomic_DNA"/>
</dbReference>
<organism evidence="1">
    <name type="scientific">Sesamum angustifolium</name>
    <dbReference type="NCBI Taxonomy" id="2727405"/>
    <lineage>
        <taxon>Eukaryota</taxon>
        <taxon>Viridiplantae</taxon>
        <taxon>Streptophyta</taxon>
        <taxon>Embryophyta</taxon>
        <taxon>Tracheophyta</taxon>
        <taxon>Spermatophyta</taxon>
        <taxon>Magnoliopsida</taxon>
        <taxon>eudicotyledons</taxon>
        <taxon>Gunneridae</taxon>
        <taxon>Pentapetalae</taxon>
        <taxon>asterids</taxon>
        <taxon>lamiids</taxon>
        <taxon>Lamiales</taxon>
        <taxon>Pedaliaceae</taxon>
        <taxon>Sesamum</taxon>
    </lineage>
</organism>
<comment type="caution">
    <text evidence="1">The sequence shown here is derived from an EMBL/GenBank/DDBJ whole genome shotgun (WGS) entry which is preliminary data.</text>
</comment>
<evidence type="ECO:0000313" key="1">
    <source>
        <dbReference type="EMBL" id="KAL0314897.1"/>
    </source>
</evidence>
<reference evidence="1" key="1">
    <citation type="submission" date="2020-06" db="EMBL/GenBank/DDBJ databases">
        <authorList>
            <person name="Li T."/>
            <person name="Hu X."/>
            <person name="Zhang T."/>
            <person name="Song X."/>
            <person name="Zhang H."/>
            <person name="Dai N."/>
            <person name="Sheng W."/>
            <person name="Hou X."/>
            <person name="Wei L."/>
        </authorList>
    </citation>
    <scope>NUCLEOTIDE SEQUENCE</scope>
    <source>
        <strain evidence="1">G01</strain>
        <tissue evidence="1">Leaf</tissue>
    </source>
</reference>
<gene>
    <name evidence="1" type="ORF">Sangu_2334100</name>
</gene>
<dbReference type="AlphaFoldDB" id="A0AAW2L6G1"/>
<proteinExistence type="predicted"/>
<name>A0AAW2L6G1_9LAMI</name>
<protein>
    <submittedName>
        <fullName evidence="1">Uncharacterized protein</fullName>
    </submittedName>
</protein>